<feature type="disulfide bond" evidence="14">
    <location>
        <begin position="272"/>
        <end position="276"/>
    </location>
</feature>
<evidence type="ECO:0000313" key="17">
    <source>
        <dbReference type="Ensembl" id="ENSLLEP00000004631.1"/>
    </source>
</evidence>
<evidence type="ECO:0000256" key="15">
    <source>
        <dbReference type="RuleBase" id="RU000454"/>
    </source>
</evidence>
<dbReference type="GO" id="GO:0004190">
    <property type="term" value="F:aspartic-type endopeptidase activity"/>
    <property type="evidence" value="ECO:0007669"/>
    <property type="project" value="UniProtKB-KW"/>
</dbReference>
<evidence type="ECO:0000256" key="7">
    <source>
        <dbReference type="ARBA" id="ARBA00022729"/>
    </source>
</evidence>
<evidence type="ECO:0000256" key="14">
    <source>
        <dbReference type="PIRSR" id="PIRSR601461-2"/>
    </source>
</evidence>
<dbReference type="PROSITE" id="PS51767">
    <property type="entry name" value="PEPTIDASE_A1"/>
    <property type="match status" value="1"/>
</dbReference>
<proteinExistence type="inferred from homology"/>
<dbReference type="FunFam" id="2.40.70.10:FF:000004">
    <property type="entry name" value="Pepsin A"/>
    <property type="match status" value="1"/>
</dbReference>
<dbReference type="PRINTS" id="PR00792">
    <property type="entry name" value="PEPSIN"/>
</dbReference>
<feature type="domain" description="Peptidase A1" evidence="16">
    <location>
        <begin position="78"/>
        <end position="391"/>
    </location>
</feature>
<comment type="subcellular location">
    <subcellularLocation>
        <location evidence="2">Endosome</location>
    </subcellularLocation>
</comment>
<evidence type="ECO:0000256" key="1">
    <source>
        <dbReference type="ARBA" id="ARBA00001898"/>
    </source>
</evidence>
<evidence type="ECO:0000256" key="5">
    <source>
        <dbReference type="ARBA" id="ARBA00013240"/>
    </source>
</evidence>
<keyword evidence="7" id="KW-0732">Signal</keyword>
<evidence type="ECO:0000259" key="16">
    <source>
        <dbReference type="PROSITE" id="PS51767"/>
    </source>
</evidence>
<name>A0A8C5LZ51_9ANUR</name>
<dbReference type="SUPFAM" id="SSF50630">
    <property type="entry name" value="Acid proteases"/>
    <property type="match status" value="1"/>
</dbReference>
<dbReference type="PANTHER" id="PTHR47966:SF26">
    <property type="entry name" value="CATHEPSIN E"/>
    <property type="match status" value="1"/>
</dbReference>
<dbReference type="PANTHER" id="PTHR47966">
    <property type="entry name" value="BETA-SITE APP-CLEAVING ENZYME, ISOFORM A-RELATED"/>
    <property type="match status" value="1"/>
</dbReference>
<comment type="subunit">
    <text evidence="4">Homodimer; disulfide-linked.</text>
</comment>
<accession>A0A8C5LZ51</accession>
<dbReference type="InterPro" id="IPR001461">
    <property type="entry name" value="Aspartic_peptidase_A1"/>
</dbReference>
<evidence type="ECO:0000256" key="10">
    <source>
        <dbReference type="ARBA" id="ARBA00022801"/>
    </source>
</evidence>
<keyword evidence="8 15" id="KW-0064">Aspartyl protease</keyword>
<dbReference type="AlphaFoldDB" id="A0A8C5LZ51"/>
<sequence>MLLRKIMMERIVFVFCIVTLVHGVIRIPLKREKSLKKTPKKLHLPRWTSPAVNVVQDTDTCLAKAHSEPLINYMNINYFGKISIGTPPQIFTVIFDTGSANLWVPSVYCTSPACAKHARYQPSKSSTYTSNGTPFSLEYGTGNLSGIMGMDTVTVQGITIPDQCFGESSSEPGSTFVDAPFDGILGLAYPSMALGNCTPVFDNMINQKLVEEPLFSVYMKRDPRSSDGGELIFGGVDESYFSGPLNWVPVTSQAYWQIQLDSIQVAGKVVSCDGGCQAFVDTGTSLISGPFSDVDKLQNSAGFTDSDGDGEYGVECSNLSDMPIITFTINGIAYPLTPVQYTTVEDETYCSSGFQGTDTDASDGPLWILAGKGPPQWKEKMDKRDLKYLLSPLGNRTHWLWSLLIFSALSLHLIRVSQSHAV</sequence>
<reference evidence="17" key="1">
    <citation type="submission" date="2025-08" db="UniProtKB">
        <authorList>
            <consortium name="Ensembl"/>
        </authorList>
    </citation>
    <scope>IDENTIFICATION</scope>
</reference>
<dbReference type="Pfam" id="PF00026">
    <property type="entry name" value="Asp"/>
    <property type="match status" value="1"/>
</dbReference>
<keyword evidence="12 14" id="KW-1015">Disulfide bond</keyword>
<feature type="active site" evidence="13">
    <location>
        <position position="96"/>
    </location>
</feature>
<dbReference type="GeneTree" id="ENSGT00940000161300"/>
<organism evidence="17 18">
    <name type="scientific">Leptobrachium leishanense</name>
    <name type="common">Leishan spiny toad</name>
    <dbReference type="NCBI Taxonomy" id="445787"/>
    <lineage>
        <taxon>Eukaryota</taxon>
        <taxon>Metazoa</taxon>
        <taxon>Chordata</taxon>
        <taxon>Craniata</taxon>
        <taxon>Vertebrata</taxon>
        <taxon>Euteleostomi</taxon>
        <taxon>Amphibia</taxon>
        <taxon>Batrachia</taxon>
        <taxon>Anura</taxon>
        <taxon>Pelobatoidea</taxon>
        <taxon>Megophryidae</taxon>
        <taxon>Leptobrachium</taxon>
    </lineage>
</organism>
<evidence type="ECO:0000256" key="3">
    <source>
        <dbReference type="ARBA" id="ARBA00007447"/>
    </source>
</evidence>
<evidence type="ECO:0000256" key="13">
    <source>
        <dbReference type="PIRSR" id="PIRSR601461-1"/>
    </source>
</evidence>
<evidence type="ECO:0000256" key="11">
    <source>
        <dbReference type="ARBA" id="ARBA00023145"/>
    </source>
</evidence>
<comment type="catalytic activity">
    <reaction evidence="1">
        <text>Similar to cathepsin D, but slightly broader specificity.</text>
        <dbReference type="EC" id="3.4.23.34"/>
    </reaction>
</comment>
<protein>
    <recommendedName>
        <fullName evidence="5">cathepsin E</fullName>
        <ecNumber evidence="5">3.4.23.34</ecNumber>
    </recommendedName>
</protein>
<keyword evidence="10 15" id="KW-0378">Hydrolase</keyword>
<dbReference type="GO" id="GO:0005768">
    <property type="term" value="C:endosome"/>
    <property type="evidence" value="ECO:0007669"/>
    <property type="project" value="UniProtKB-SubCell"/>
</dbReference>
<feature type="disulfide bond" evidence="14">
    <location>
        <begin position="109"/>
        <end position="114"/>
    </location>
</feature>
<reference evidence="17" key="2">
    <citation type="submission" date="2025-09" db="UniProtKB">
        <authorList>
            <consortium name="Ensembl"/>
        </authorList>
    </citation>
    <scope>IDENTIFICATION</scope>
</reference>
<feature type="active site" evidence="13">
    <location>
        <position position="281"/>
    </location>
</feature>
<evidence type="ECO:0000256" key="9">
    <source>
        <dbReference type="ARBA" id="ARBA00022753"/>
    </source>
</evidence>
<evidence type="ECO:0000256" key="12">
    <source>
        <dbReference type="ARBA" id="ARBA00023157"/>
    </source>
</evidence>
<dbReference type="Ensembl" id="ENSLLET00000004838.1">
    <property type="protein sequence ID" value="ENSLLEP00000004631.1"/>
    <property type="gene ID" value="ENSLLEG00000002944.1"/>
</dbReference>
<dbReference type="EC" id="3.4.23.34" evidence="5"/>
<dbReference type="GO" id="GO:0019886">
    <property type="term" value="P:antigen processing and presentation of exogenous peptide antigen via MHC class II"/>
    <property type="evidence" value="ECO:0007669"/>
    <property type="project" value="TreeGrafter"/>
</dbReference>
<evidence type="ECO:0000256" key="6">
    <source>
        <dbReference type="ARBA" id="ARBA00022670"/>
    </source>
</evidence>
<dbReference type="Gene3D" id="2.40.70.10">
    <property type="entry name" value="Acid Proteases"/>
    <property type="match status" value="2"/>
</dbReference>
<dbReference type="GO" id="GO:0006508">
    <property type="term" value="P:proteolysis"/>
    <property type="evidence" value="ECO:0007669"/>
    <property type="project" value="UniProtKB-KW"/>
</dbReference>
<keyword evidence="6 15" id="KW-0645">Protease</keyword>
<keyword evidence="18" id="KW-1185">Reference proteome</keyword>
<dbReference type="InterPro" id="IPR021109">
    <property type="entry name" value="Peptidase_aspartic_dom_sf"/>
</dbReference>
<evidence type="ECO:0000256" key="2">
    <source>
        <dbReference type="ARBA" id="ARBA00004177"/>
    </source>
</evidence>
<keyword evidence="11" id="KW-0865">Zymogen</keyword>
<keyword evidence="9" id="KW-0967">Endosome</keyword>
<dbReference type="OrthoDB" id="771136at2759"/>
<dbReference type="Proteomes" id="UP000694569">
    <property type="component" value="Unplaced"/>
</dbReference>
<evidence type="ECO:0000313" key="18">
    <source>
        <dbReference type="Proteomes" id="UP000694569"/>
    </source>
</evidence>
<evidence type="ECO:0000256" key="8">
    <source>
        <dbReference type="ARBA" id="ARBA00022750"/>
    </source>
</evidence>
<dbReference type="InterPro" id="IPR001969">
    <property type="entry name" value="Aspartic_peptidase_AS"/>
</dbReference>
<comment type="similarity">
    <text evidence="3 15">Belongs to the peptidase A1 family.</text>
</comment>
<dbReference type="PROSITE" id="PS00141">
    <property type="entry name" value="ASP_PROTEASE"/>
    <property type="match status" value="1"/>
</dbReference>
<evidence type="ECO:0000256" key="4">
    <source>
        <dbReference type="ARBA" id="ARBA00011748"/>
    </source>
</evidence>
<dbReference type="InterPro" id="IPR033121">
    <property type="entry name" value="PEPTIDASE_A1"/>
</dbReference>